<dbReference type="GO" id="GO:0005829">
    <property type="term" value="C:cytosol"/>
    <property type="evidence" value="ECO:0007669"/>
    <property type="project" value="TreeGrafter"/>
</dbReference>
<evidence type="ECO:0000256" key="5">
    <source>
        <dbReference type="PIRSR" id="PIRSR017617-1"/>
    </source>
</evidence>
<dbReference type="GO" id="GO:0008732">
    <property type="term" value="F:L-allo-threonine aldolase activity"/>
    <property type="evidence" value="ECO:0007669"/>
    <property type="project" value="TreeGrafter"/>
</dbReference>
<dbReference type="GO" id="GO:0008483">
    <property type="term" value="F:transaminase activity"/>
    <property type="evidence" value="ECO:0007669"/>
    <property type="project" value="UniProtKB-KW"/>
</dbReference>
<accession>A0A5C6ZQU3</accession>
<dbReference type="InterPro" id="IPR001597">
    <property type="entry name" value="ArAA_b-elim_lyase/Thr_aldolase"/>
</dbReference>
<dbReference type="InterPro" id="IPR015421">
    <property type="entry name" value="PyrdxlP-dep_Trfase_major"/>
</dbReference>
<evidence type="ECO:0000313" key="8">
    <source>
        <dbReference type="Proteomes" id="UP000321367"/>
    </source>
</evidence>
<keyword evidence="3" id="KW-0663">Pyridoxal phosphate</keyword>
<evidence type="ECO:0000256" key="2">
    <source>
        <dbReference type="ARBA" id="ARBA00006966"/>
    </source>
</evidence>
<dbReference type="AlphaFoldDB" id="A0A5C6ZQU3"/>
<comment type="cofactor">
    <cofactor evidence="1">
        <name>pyridoxal 5'-phosphate</name>
        <dbReference type="ChEBI" id="CHEBI:597326"/>
    </cofactor>
</comment>
<evidence type="ECO:0000256" key="4">
    <source>
        <dbReference type="ARBA" id="ARBA00023239"/>
    </source>
</evidence>
<comment type="similarity">
    <text evidence="2">Belongs to the threonine aldolase family.</text>
</comment>
<keyword evidence="7" id="KW-0032">Aminotransferase</keyword>
<dbReference type="NCBIfam" id="NF041359">
    <property type="entry name" value="GntG_guanitoxin"/>
    <property type="match status" value="1"/>
</dbReference>
<organism evidence="7 8">
    <name type="scientific">Gillisia hiemivivida</name>
    <dbReference type="NCBI Taxonomy" id="291190"/>
    <lineage>
        <taxon>Bacteria</taxon>
        <taxon>Pseudomonadati</taxon>
        <taxon>Bacteroidota</taxon>
        <taxon>Flavobacteriia</taxon>
        <taxon>Flavobacteriales</taxon>
        <taxon>Flavobacteriaceae</taxon>
        <taxon>Gillisia</taxon>
    </lineage>
</organism>
<dbReference type="InterPro" id="IPR023603">
    <property type="entry name" value="Low_specificity_L-TA-like"/>
</dbReference>
<gene>
    <name evidence="7" type="ORF">ES724_11195</name>
</gene>
<feature type="domain" description="Aromatic amino acid beta-eliminating lyase/threonine aldolase" evidence="6">
    <location>
        <begin position="5"/>
        <end position="290"/>
    </location>
</feature>
<reference evidence="7 8" key="1">
    <citation type="submission" date="2019-08" db="EMBL/GenBank/DDBJ databases">
        <title>Genome sequence of Gillisia hiemivivida IC154 (type strain).</title>
        <authorList>
            <person name="Bowman J.P."/>
        </authorList>
    </citation>
    <scope>NUCLEOTIDE SEQUENCE [LARGE SCALE GENOMIC DNA]</scope>
    <source>
        <strain evidence="7 8">IC154</strain>
    </source>
</reference>
<evidence type="ECO:0000256" key="1">
    <source>
        <dbReference type="ARBA" id="ARBA00001933"/>
    </source>
</evidence>
<dbReference type="FunFam" id="3.40.640.10:FF:000030">
    <property type="entry name" value="Low-specificity L-threonine aldolase"/>
    <property type="match status" value="1"/>
</dbReference>
<proteinExistence type="inferred from homology"/>
<dbReference type="Proteomes" id="UP000321367">
    <property type="component" value="Unassembled WGS sequence"/>
</dbReference>
<dbReference type="CDD" id="cd06502">
    <property type="entry name" value="TA_like"/>
    <property type="match status" value="1"/>
</dbReference>
<dbReference type="PANTHER" id="PTHR48097">
    <property type="entry name" value="L-THREONINE ALDOLASE-RELATED"/>
    <property type="match status" value="1"/>
</dbReference>
<dbReference type="Gene3D" id="3.40.640.10">
    <property type="entry name" value="Type I PLP-dependent aspartate aminotransferase-like (Major domain)"/>
    <property type="match status" value="1"/>
</dbReference>
<keyword evidence="8" id="KW-1185">Reference proteome</keyword>
<evidence type="ECO:0000313" key="7">
    <source>
        <dbReference type="EMBL" id="TXD93168.1"/>
    </source>
</evidence>
<dbReference type="InterPro" id="IPR015424">
    <property type="entry name" value="PyrdxlP-dep_Trfase"/>
</dbReference>
<dbReference type="EMBL" id="VORY01000013">
    <property type="protein sequence ID" value="TXD93168.1"/>
    <property type="molecule type" value="Genomic_DNA"/>
</dbReference>
<dbReference type="PANTHER" id="PTHR48097:SF9">
    <property type="entry name" value="L-THREONINE ALDOLASE"/>
    <property type="match status" value="1"/>
</dbReference>
<dbReference type="SUPFAM" id="SSF53383">
    <property type="entry name" value="PLP-dependent transferases"/>
    <property type="match status" value="1"/>
</dbReference>
<evidence type="ECO:0000259" key="6">
    <source>
        <dbReference type="Pfam" id="PF01212"/>
    </source>
</evidence>
<feature type="modified residue" description="N6-(pyridoxal phosphate)lysine" evidence="5">
    <location>
        <position position="202"/>
    </location>
</feature>
<protein>
    <submittedName>
        <fullName evidence="7">Aminotransferase class I/II-fold pyridoxal phosphate-dependent enzyme</fullName>
    </submittedName>
</protein>
<sequence>MKEIDLRSDTVTRPTKEMLQAIMSAKVGDDVYKEDPSVNELEKKLATMFGKDEALFFPTGSMANQAAIKLHTQPAEQLICDKWAHVYNYEGGGVSFNSGVSCKLVDGDRGMITAAQVEENINPPDFYHSPLTSLVCLENTTNKGGGACYDLEEIKKIRKVCNKHGLGLHLDGARLFNALVAKGESPKEYGKLFDTISVCLSKGLGTPMGSVLIGNSDLMKNAIRVRKVLGGGMRQVGFMAAAGIYALDNHVERLADDNKRAKEIGNTLAVLPYILKVETVETNIAIFYLKDAANEESFMKQLQKENIRISNMGHGKLRIVTHLDYSEEQHQKFLRVLSEIQF</sequence>
<dbReference type="Pfam" id="PF01212">
    <property type="entry name" value="Beta_elim_lyase"/>
    <property type="match status" value="1"/>
</dbReference>
<dbReference type="RefSeq" id="WP_146933028.1">
    <property type="nucleotide sequence ID" value="NZ_CBCSHZ010000023.1"/>
</dbReference>
<comment type="caution">
    <text evidence="7">The sequence shown here is derived from an EMBL/GenBank/DDBJ whole genome shotgun (WGS) entry which is preliminary data.</text>
</comment>
<dbReference type="GO" id="GO:0006567">
    <property type="term" value="P:L-threonine catabolic process"/>
    <property type="evidence" value="ECO:0007669"/>
    <property type="project" value="TreeGrafter"/>
</dbReference>
<dbReference type="InterPro" id="IPR015422">
    <property type="entry name" value="PyrdxlP-dep_Trfase_small"/>
</dbReference>
<keyword evidence="4" id="KW-0456">Lyase</keyword>
<keyword evidence="7" id="KW-0808">Transferase</keyword>
<dbReference type="GO" id="GO:0006545">
    <property type="term" value="P:glycine biosynthetic process"/>
    <property type="evidence" value="ECO:0007669"/>
    <property type="project" value="TreeGrafter"/>
</dbReference>
<dbReference type="OrthoDB" id="9774495at2"/>
<name>A0A5C6ZQU3_9FLAO</name>
<evidence type="ECO:0000256" key="3">
    <source>
        <dbReference type="ARBA" id="ARBA00022898"/>
    </source>
</evidence>
<dbReference type="PIRSF" id="PIRSF017617">
    <property type="entry name" value="Thr_aldolase"/>
    <property type="match status" value="1"/>
</dbReference>
<dbReference type="Gene3D" id="3.90.1150.10">
    <property type="entry name" value="Aspartate Aminotransferase, domain 1"/>
    <property type="match status" value="1"/>
</dbReference>